<dbReference type="EMBL" id="AAZO01003392">
    <property type="status" value="NOT_ANNOTATED_CDS"/>
    <property type="molecule type" value="Genomic_DNA"/>
</dbReference>
<dbReference type="KEGG" id="phu:Phum_PHUM292540"/>
<dbReference type="Proteomes" id="UP000009046">
    <property type="component" value="Unassembled WGS sequence"/>
</dbReference>
<dbReference type="Pfam" id="PF01966">
    <property type="entry name" value="HD"/>
    <property type="match status" value="1"/>
</dbReference>
<reference evidence="3" key="1">
    <citation type="submission" date="2007-04" db="EMBL/GenBank/DDBJ databases">
        <title>Annotation of Pediculus humanus corporis strain USDA.</title>
        <authorList>
            <person name="Kirkness E."/>
            <person name="Hannick L."/>
            <person name="Hass B."/>
            <person name="Bruggner R."/>
            <person name="Lawson D."/>
            <person name="Bidwell S."/>
            <person name="Joardar V."/>
            <person name="Caler E."/>
            <person name="Walenz B."/>
            <person name="Inman J."/>
            <person name="Schobel S."/>
            <person name="Galinsky K."/>
            <person name="Amedeo P."/>
            <person name="Strausberg R."/>
        </authorList>
    </citation>
    <scope>NUCLEOTIDE SEQUENCE</scope>
    <source>
        <strain evidence="3">USDA</strain>
    </source>
</reference>
<dbReference type="RefSeq" id="XP_002427053.1">
    <property type="nucleotide sequence ID" value="XM_002427008.1"/>
</dbReference>
<evidence type="ECO:0000256" key="1">
    <source>
        <dbReference type="ARBA" id="ARBA00005776"/>
    </source>
</evidence>
<dbReference type="GO" id="GO:0005634">
    <property type="term" value="C:nucleus"/>
    <property type="evidence" value="ECO:0007669"/>
    <property type="project" value="TreeGrafter"/>
</dbReference>
<dbReference type="GO" id="GO:0006203">
    <property type="term" value="P:dGTP catabolic process"/>
    <property type="evidence" value="ECO:0007669"/>
    <property type="project" value="TreeGrafter"/>
</dbReference>
<dbReference type="VEuPathDB" id="VectorBase:PHUM292540"/>
<dbReference type="GeneID" id="8229684"/>
<feature type="domain" description="HD" evidence="2">
    <location>
        <begin position="52"/>
        <end position="205"/>
    </location>
</feature>
<comment type="similarity">
    <text evidence="1">Belongs to the SAMHD1 family.</text>
</comment>
<dbReference type="InParanoid" id="E0VLQ9"/>
<dbReference type="eggNOG" id="KOG2681">
    <property type="taxonomic scope" value="Eukaryota"/>
</dbReference>
<protein>
    <submittedName>
        <fullName evidence="3">SAM domain and HD domain-containing protein, putative</fullName>
    </submittedName>
</protein>
<reference evidence="3" key="2">
    <citation type="submission" date="2007-04" db="EMBL/GenBank/DDBJ databases">
        <title>The genome of the human body louse.</title>
        <authorList>
            <consortium name="The Human Body Louse Genome Consortium"/>
            <person name="Kirkness E."/>
            <person name="Walenz B."/>
            <person name="Hass B."/>
            <person name="Bruggner R."/>
            <person name="Strausberg R."/>
        </authorList>
    </citation>
    <scope>NUCLEOTIDE SEQUENCE</scope>
    <source>
        <strain evidence="3">USDA</strain>
    </source>
</reference>
<dbReference type="FunCoup" id="E0VLQ9">
    <property type="interactions" value="649"/>
</dbReference>
<evidence type="ECO:0000313" key="3">
    <source>
        <dbReference type="EMBL" id="EEB14315.1"/>
    </source>
</evidence>
<dbReference type="Gene3D" id="1.10.3210.10">
    <property type="entry name" value="Hypothetical protein af1432"/>
    <property type="match status" value="1"/>
</dbReference>
<dbReference type="AlphaFoldDB" id="E0VLQ9"/>
<sequence>MEIKVFNDLVHGHMMFHPLISVVIDTRQLQRLRNLKQLGGCYFIFPSASHNRFEHCLGTAHIAGKLFDSLRQKRNFLNDDEKITWEKNKLCVQIAGLCHDVGHGPFSHTWEKFRRRVDPDDNWSHELESIMIFDELLNEKISPTKNFNGQNLETVKNAFEYYGLNSSHVELIKKMILGNETTKNYLFQIISNKNNDIDVDKWDYLARDSVMLNVPVGFDYRRLLNFCQILKNDDGEEEICYREKECSVIIEMFLSRGRLHDKAYQHIKVKIVEEMLIDAFVLANDRLKLTETPITELTDHIFQKILYEKFDDENMLKAKNILRRIESRNFYKCIVKESFEGEIPNFKLIYQNLKSVPNLKPYINDLLITSIHLDMTVSNKEKALKNVLVYRKEESKDLECKKFDWCKYQDPLTPNLAQLKRHQILILYKGEKELLKSLKEELKNHVQRILVDLLPY</sequence>
<dbReference type="SMART" id="SM00471">
    <property type="entry name" value="HDc"/>
    <property type="match status" value="1"/>
</dbReference>
<gene>
    <name evidence="4" type="primary">8229684</name>
    <name evidence="3" type="ORF">Phum_PHUM292540</name>
</gene>
<dbReference type="SUPFAM" id="SSF109604">
    <property type="entry name" value="HD-domain/PDEase-like"/>
    <property type="match status" value="1"/>
</dbReference>
<dbReference type="InterPro" id="IPR050135">
    <property type="entry name" value="dGTPase-like"/>
</dbReference>
<dbReference type="EnsemblMetazoa" id="PHUM292540-RA">
    <property type="protein sequence ID" value="PHUM292540-PA"/>
    <property type="gene ID" value="PHUM292540"/>
</dbReference>
<dbReference type="PANTHER" id="PTHR11373:SF4">
    <property type="entry name" value="DEOXYNUCLEOSIDE TRIPHOSPHATE TRIPHOSPHOHYDROLASE SAMHD1"/>
    <property type="match status" value="1"/>
</dbReference>
<accession>E0VLQ9</accession>
<dbReference type="EMBL" id="DS235279">
    <property type="protein sequence ID" value="EEB14315.1"/>
    <property type="molecule type" value="Genomic_DNA"/>
</dbReference>
<organism>
    <name type="scientific">Pediculus humanus subsp. corporis</name>
    <name type="common">Body louse</name>
    <dbReference type="NCBI Taxonomy" id="121224"/>
    <lineage>
        <taxon>Eukaryota</taxon>
        <taxon>Metazoa</taxon>
        <taxon>Ecdysozoa</taxon>
        <taxon>Arthropoda</taxon>
        <taxon>Hexapoda</taxon>
        <taxon>Insecta</taxon>
        <taxon>Pterygota</taxon>
        <taxon>Neoptera</taxon>
        <taxon>Paraneoptera</taxon>
        <taxon>Psocodea</taxon>
        <taxon>Troctomorpha</taxon>
        <taxon>Phthiraptera</taxon>
        <taxon>Anoplura</taxon>
        <taxon>Pediculidae</taxon>
        <taxon>Pediculus</taxon>
    </lineage>
</organism>
<reference evidence="4" key="3">
    <citation type="submission" date="2021-02" db="UniProtKB">
        <authorList>
            <consortium name="EnsemblMetazoa"/>
        </authorList>
    </citation>
    <scope>IDENTIFICATION</scope>
    <source>
        <strain evidence="4">USDA</strain>
    </source>
</reference>
<dbReference type="GO" id="GO:0008832">
    <property type="term" value="F:dGTPase activity"/>
    <property type="evidence" value="ECO:0007669"/>
    <property type="project" value="TreeGrafter"/>
</dbReference>
<evidence type="ECO:0000313" key="4">
    <source>
        <dbReference type="EnsemblMetazoa" id="PHUM292540-PA"/>
    </source>
</evidence>
<dbReference type="OMA" id="HEDMSER"/>
<evidence type="ECO:0000259" key="2">
    <source>
        <dbReference type="PROSITE" id="PS51831"/>
    </source>
</evidence>
<keyword evidence="5" id="KW-1185">Reference proteome</keyword>
<dbReference type="STRING" id="121224.E0VLQ9"/>
<dbReference type="CTD" id="8229684"/>
<dbReference type="CDD" id="cd00077">
    <property type="entry name" value="HDc"/>
    <property type="match status" value="1"/>
</dbReference>
<proteinExistence type="inferred from homology"/>
<dbReference type="OrthoDB" id="9991235at2759"/>
<dbReference type="PROSITE" id="PS51831">
    <property type="entry name" value="HD"/>
    <property type="match status" value="1"/>
</dbReference>
<name>E0VLQ9_PEDHC</name>
<dbReference type="InterPro" id="IPR003607">
    <property type="entry name" value="HD/PDEase_dom"/>
</dbReference>
<dbReference type="PANTHER" id="PTHR11373">
    <property type="entry name" value="DEOXYNUCLEOSIDE TRIPHOSPHATE TRIPHOSPHOHYDROLASE"/>
    <property type="match status" value="1"/>
</dbReference>
<dbReference type="InterPro" id="IPR006674">
    <property type="entry name" value="HD_domain"/>
</dbReference>
<dbReference type="HOGENOM" id="CLU_026821_1_2_1"/>
<evidence type="ECO:0000313" key="5">
    <source>
        <dbReference type="Proteomes" id="UP000009046"/>
    </source>
</evidence>